<dbReference type="PANTHER" id="PTHR12978">
    <property type="entry name" value="HISTIDINE TRIAD HIT PROTEIN MEMBER"/>
    <property type="match status" value="1"/>
</dbReference>
<protein>
    <submittedName>
        <fullName evidence="2">M7GpppX diphosphatase</fullName>
    </submittedName>
</protein>
<accession>A0A914VWC8</accession>
<dbReference type="Gene3D" id="3.30.428.10">
    <property type="entry name" value="HIT-like"/>
    <property type="match status" value="1"/>
</dbReference>
<dbReference type="InterPro" id="IPR008594">
    <property type="entry name" value="DcpS/DCS2"/>
</dbReference>
<reference evidence="2" key="1">
    <citation type="submission" date="2022-11" db="UniProtKB">
        <authorList>
            <consortium name="WormBaseParasite"/>
        </authorList>
    </citation>
    <scope>IDENTIFICATION</scope>
</reference>
<dbReference type="WBParaSite" id="PSAMB.scaffold263size60343.g3963.t1">
    <property type="protein sequence ID" value="PSAMB.scaffold263size60343.g3963.t1"/>
    <property type="gene ID" value="PSAMB.scaffold263size60343.g3963"/>
</dbReference>
<dbReference type="GO" id="GO:0000340">
    <property type="term" value="F:RNA 7-methylguanosine cap binding"/>
    <property type="evidence" value="ECO:0007669"/>
    <property type="project" value="TreeGrafter"/>
</dbReference>
<evidence type="ECO:0000313" key="1">
    <source>
        <dbReference type="Proteomes" id="UP000887566"/>
    </source>
</evidence>
<dbReference type="SUPFAM" id="SSF54197">
    <property type="entry name" value="HIT-like"/>
    <property type="match status" value="1"/>
</dbReference>
<dbReference type="Proteomes" id="UP000887566">
    <property type="component" value="Unplaced"/>
</dbReference>
<proteinExistence type="predicted"/>
<dbReference type="InterPro" id="IPR036265">
    <property type="entry name" value="HIT-like_sf"/>
</dbReference>
<dbReference type="GO" id="GO:0000932">
    <property type="term" value="C:P-body"/>
    <property type="evidence" value="ECO:0007669"/>
    <property type="project" value="TreeGrafter"/>
</dbReference>
<dbReference type="GO" id="GO:0005634">
    <property type="term" value="C:nucleus"/>
    <property type="evidence" value="ECO:0007669"/>
    <property type="project" value="TreeGrafter"/>
</dbReference>
<name>A0A914VWC8_9BILA</name>
<dbReference type="GO" id="GO:0000290">
    <property type="term" value="P:deadenylation-dependent decapping of nuclear-transcribed mRNA"/>
    <property type="evidence" value="ECO:0007669"/>
    <property type="project" value="InterPro"/>
</dbReference>
<dbReference type="PANTHER" id="PTHR12978:SF0">
    <property type="entry name" value="M7GPPPX DIPHOSPHATASE"/>
    <property type="match status" value="1"/>
</dbReference>
<keyword evidence="1" id="KW-1185">Reference proteome</keyword>
<dbReference type="AlphaFoldDB" id="A0A914VWC8"/>
<organism evidence="1 2">
    <name type="scientific">Plectus sambesii</name>
    <dbReference type="NCBI Taxonomy" id="2011161"/>
    <lineage>
        <taxon>Eukaryota</taxon>
        <taxon>Metazoa</taxon>
        <taxon>Ecdysozoa</taxon>
        <taxon>Nematoda</taxon>
        <taxon>Chromadorea</taxon>
        <taxon>Plectida</taxon>
        <taxon>Plectina</taxon>
        <taxon>Plectoidea</taxon>
        <taxon>Plectidae</taxon>
        <taxon>Plectus</taxon>
    </lineage>
</organism>
<sequence>MQTELLRDLTADHLPMLENLREKSLAALREKYGIRPDQVKAYFHYQPSFYHLHVHMISVKYDAPASGTTSAILLNDVINNLHIAGDFYRRASLTFSLKKDSALLNAFREAGRAQS</sequence>
<evidence type="ECO:0000313" key="2">
    <source>
        <dbReference type="WBParaSite" id="PSAMB.scaffold263size60343.g3963.t1"/>
    </source>
</evidence>
<dbReference type="GO" id="GO:0016787">
    <property type="term" value="F:hydrolase activity"/>
    <property type="evidence" value="ECO:0007669"/>
    <property type="project" value="InterPro"/>
</dbReference>
<dbReference type="Pfam" id="PF11969">
    <property type="entry name" value="DcpS_C"/>
    <property type="match status" value="1"/>
</dbReference>